<dbReference type="AlphaFoldDB" id="A0A9W8M4B9"/>
<gene>
    <name evidence="1" type="ORF">GGH94_005417</name>
</gene>
<proteinExistence type="predicted"/>
<sequence length="554" mass="60075">MNEYRASARILATGTAGNIIAEVAQDLFVRWQPTEALHAVMHLGQYVGTARVQRALAAQQQDALTPRNIVDSAAHWVASSLTPSAALVSDAQAVQAMLRAAEDTQGVACVPALAFVGGMAVALDDKMPSRAADVFADLAHRVTTQALSACVTLSSALSVCVEVAAQLGCRRVAELLARRSGSVLLALADTMFGSPGVLDPRAADLLAEIIYARPTQFTDARRVVHVIHGRAISQLLDSDFVGPRTLAMLRVLESVLQRHYAGPRDPPLDDLWPIVTDSLALLYPSILHVFGRDSPPDAFRSACLLAVTYTDEGSRVEALFAGQPCLLSAPGDVGLVRARVVLFYLDFFEHLAGKLSAHILKRVVPLAARYAGSEVLEYPGPMWFESAHALILAVLESDTHQMGSEIAPWYSDLVLDMYPDHGISADLLRISYTAAVRAIPGHSAWDRVTILLRRADQYTGGGGGGVRAEIFAVRRRELLLVAAELLVGVPVELLPQLMFELRSRLVDGNEKWSTRVAVVDHCQDLVLTRADVARKPALSMWVWQLRADIIESKL</sequence>
<dbReference type="EMBL" id="JANBUY010000286">
    <property type="protein sequence ID" value="KAJ2860590.1"/>
    <property type="molecule type" value="Genomic_DNA"/>
</dbReference>
<dbReference type="Proteomes" id="UP001140074">
    <property type="component" value="Unassembled WGS sequence"/>
</dbReference>
<name>A0A9W8M4B9_9FUNG</name>
<comment type="caution">
    <text evidence="1">The sequence shown here is derived from an EMBL/GenBank/DDBJ whole genome shotgun (WGS) entry which is preliminary data.</text>
</comment>
<evidence type="ECO:0000313" key="2">
    <source>
        <dbReference type="Proteomes" id="UP001140074"/>
    </source>
</evidence>
<protein>
    <submittedName>
        <fullName evidence="1">Uncharacterized protein</fullName>
    </submittedName>
</protein>
<reference evidence="1" key="1">
    <citation type="submission" date="2022-07" db="EMBL/GenBank/DDBJ databases">
        <title>Phylogenomic reconstructions and comparative analyses of Kickxellomycotina fungi.</title>
        <authorList>
            <person name="Reynolds N.K."/>
            <person name="Stajich J.E."/>
            <person name="Barry K."/>
            <person name="Grigoriev I.V."/>
            <person name="Crous P."/>
            <person name="Smith M.E."/>
        </authorList>
    </citation>
    <scope>NUCLEOTIDE SEQUENCE</scope>
    <source>
        <strain evidence="1">RSA 476</strain>
    </source>
</reference>
<evidence type="ECO:0000313" key="1">
    <source>
        <dbReference type="EMBL" id="KAJ2860590.1"/>
    </source>
</evidence>
<keyword evidence="2" id="KW-1185">Reference proteome</keyword>
<organism evidence="1 2">
    <name type="scientific">Coemansia aciculifera</name>
    <dbReference type="NCBI Taxonomy" id="417176"/>
    <lineage>
        <taxon>Eukaryota</taxon>
        <taxon>Fungi</taxon>
        <taxon>Fungi incertae sedis</taxon>
        <taxon>Zoopagomycota</taxon>
        <taxon>Kickxellomycotina</taxon>
        <taxon>Kickxellomycetes</taxon>
        <taxon>Kickxellales</taxon>
        <taxon>Kickxellaceae</taxon>
        <taxon>Coemansia</taxon>
    </lineage>
</organism>
<accession>A0A9W8M4B9</accession>